<evidence type="ECO:0000256" key="6">
    <source>
        <dbReference type="ARBA" id="ARBA00022989"/>
    </source>
</evidence>
<dbReference type="NCBIfam" id="NF037981">
    <property type="entry name" value="NCS2_1"/>
    <property type="match status" value="1"/>
</dbReference>
<evidence type="ECO:0000256" key="1">
    <source>
        <dbReference type="ARBA" id="ARBA00004651"/>
    </source>
</evidence>
<keyword evidence="7 8" id="KW-0472">Membrane</keyword>
<organism evidence="9 10">
    <name type="scientific">Lachnoclostridium phytofermentans (strain ATCC 700394 / DSM 18823 / ISDg)</name>
    <name type="common">Clostridium phytofermentans</name>
    <dbReference type="NCBI Taxonomy" id="357809"/>
    <lineage>
        <taxon>Bacteria</taxon>
        <taxon>Bacillati</taxon>
        <taxon>Bacillota</taxon>
        <taxon>Clostridia</taxon>
        <taxon>Lachnospirales</taxon>
        <taxon>Lachnospiraceae</taxon>
    </lineage>
</organism>
<evidence type="ECO:0000256" key="5">
    <source>
        <dbReference type="ARBA" id="ARBA00022692"/>
    </source>
</evidence>
<dbReference type="GO" id="GO:0042907">
    <property type="term" value="F:xanthine transmembrane transporter activity"/>
    <property type="evidence" value="ECO:0007669"/>
    <property type="project" value="TreeGrafter"/>
</dbReference>
<dbReference type="KEGG" id="cpy:Cphy_1498"/>
<evidence type="ECO:0000313" key="9">
    <source>
        <dbReference type="EMBL" id="ABX41872.1"/>
    </source>
</evidence>
<comment type="subcellular location">
    <subcellularLocation>
        <location evidence="1">Cell membrane</location>
        <topology evidence="1">Multi-pass membrane protein</topology>
    </subcellularLocation>
</comment>
<gene>
    <name evidence="9" type="ordered locus">Cphy_1498</name>
</gene>
<dbReference type="STRING" id="357809.Cphy_1498"/>
<accession>A9KPX3</accession>
<dbReference type="AlphaFoldDB" id="A9KPX3"/>
<keyword evidence="10" id="KW-1185">Reference proteome</keyword>
<keyword evidence="3" id="KW-0813">Transport</keyword>
<sequence>MANDNRKLGAGEVVPLALQHVVAMVVGCVTVPTILGTAGGIGSDDLVIMMQASLLCAAIAILIHAFGKFGVGCKLPVIIGSGFAFIPTLTSIVKTDGMSGVLGAQLIGALVGILVGLSFKKIRFLFPPIVTASVVLTVGISLYGTAVKYMAGGEKSPIFGTPKAWIVALITLGSVLFFSQFCKGILKVSATLLGLIIGYVVAACLGMVDFTRVANAAVVALPKPFHFGLSFSVGGIVSMIIIFVINSIQDIGQFEATTAGAFNRKATDKELSGGIIGNNISSAIGAILGGTPNATCGQNVGIVVTTNVTDRIVFVVSALIIMVTALIPKLAEIFLTIPLPVLGGATITVFGSIAMTGVRMLSGAGLTPRNLSIAGLSVALAVGLSRTPGAFESCPEVIRMIFGGSEIVIVALIAIVLNLILPKEKQS</sequence>
<protein>
    <submittedName>
        <fullName evidence="9">Xanthine/uracil/vitamin C permease</fullName>
    </submittedName>
</protein>
<feature type="transmembrane region" description="Helical" evidence="8">
    <location>
        <begin position="397"/>
        <end position="421"/>
    </location>
</feature>
<keyword evidence="5 8" id="KW-0812">Transmembrane</keyword>
<feature type="transmembrane region" description="Helical" evidence="8">
    <location>
        <begin position="73"/>
        <end position="93"/>
    </location>
</feature>
<feature type="transmembrane region" description="Helical" evidence="8">
    <location>
        <begin position="188"/>
        <end position="208"/>
    </location>
</feature>
<feature type="transmembrane region" description="Helical" evidence="8">
    <location>
        <begin position="370"/>
        <end position="391"/>
    </location>
</feature>
<evidence type="ECO:0000256" key="2">
    <source>
        <dbReference type="ARBA" id="ARBA00008821"/>
    </source>
</evidence>
<feature type="transmembrane region" description="Helical" evidence="8">
    <location>
        <begin position="99"/>
        <end position="117"/>
    </location>
</feature>
<dbReference type="Pfam" id="PF00860">
    <property type="entry name" value="Xan_ur_permease"/>
    <property type="match status" value="1"/>
</dbReference>
<feature type="transmembrane region" description="Helical" evidence="8">
    <location>
        <begin position="21"/>
        <end position="41"/>
    </location>
</feature>
<keyword evidence="4" id="KW-1003">Cell membrane</keyword>
<dbReference type="PROSITE" id="PS51257">
    <property type="entry name" value="PROKAR_LIPOPROTEIN"/>
    <property type="match status" value="1"/>
</dbReference>
<evidence type="ECO:0000256" key="7">
    <source>
        <dbReference type="ARBA" id="ARBA00023136"/>
    </source>
</evidence>
<dbReference type="EMBL" id="CP000885">
    <property type="protein sequence ID" value="ABX41872.1"/>
    <property type="molecule type" value="Genomic_DNA"/>
</dbReference>
<dbReference type="eggNOG" id="COG2233">
    <property type="taxonomic scope" value="Bacteria"/>
</dbReference>
<evidence type="ECO:0000256" key="3">
    <source>
        <dbReference type="ARBA" id="ARBA00022448"/>
    </source>
</evidence>
<proteinExistence type="inferred from homology"/>
<feature type="transmembrane region" description="Helical" evidence="8">
    <location>
        <begin position="164"/>
        <end position="181"/>
    </location>
</feature>
<dbReference type="PANTHER" id="PTHR42810">
    <property type="entry name" value="PURINE PERMEASE C1399.01C-RELATED"/>
    <property type="match status" value="1"/>
</dbReference>
<name>A9KPX3_LACP7</name>
<comment type="similarity">
    <text evidence="2">Belongs to the nucleobase:cation symporter-2 (NCS2) (TC 2.A.40) family.</text>
</comment>
<feature type="transmembrane region" description="Helical" evidence="8">
    <location>
        <begin position="312"/>
        <end position="331"/>
    </location>
</feature>
<dbReference type="Proteomes" id="UP000000370">
    <property type="component" value="Chromosome"/>
</dbReference>
<keyword evidence="6 8" id="KW-1133">Transmembrane helix</keyword>
<dbReference type="InterPro" id="IPR006043">
    <property type="entry name" value="NCS2"/>
</dbReference>
<dbReference type="RefSeq" id="WP_012199526.1">
    <property type="nucleotide sequence ID" value="NC_010001.1"/>
</dbReference>
<dbReference type="PANTHER" id="PTHR42810:SF4">
    <property type="entry name" value="URIC ACID TRANSPORTER UACT"/>
    <property type="match status" value="1"/>
</dbReference>
<evidence type="ECO:0000313" key="10">
    <source>
        <dbReference type="Proteomes" id="UP000000370"/>
    </source>
</evidence>
<feature type="transmembrane region" description="Helical" evidence="8">
    <location>
        <begin position="337"/>
        <end position="358"/>
    </location>
</feature>
<feature type="transmembrane region" description="Helical" evidence="8">
    <location>
        <begin position="47"/>
        <end position="66"/>
    </location>
</feature>
<evidence type="ECO:0000256" key="8">
    <source>
        <dbReference type="SAM" id="Phobius"/>
    </source>
</evidence>
<feature type="transmembrane region" description="Helical" evidence="8">
    <location>
        <begin position="228"/>
        <end position="245"/>
    </location>
</feature>
<feature type="transmembrane region" description="Helical" evidence="8">
    <location>
        <begin position="124"/>
        <end position="144"/>
    </location>
</feature>
<dbReference type="GO" id="GO:0005886">
    <property type="term" value="C:plasma membrane"/>
    <property type="evidence" value="ECO:0007669"/>
    <property type="project" value="UniProtKB-SubCell"/>
</dbReference>
<evidence type="ECO:0000256" key="4">
    <source>
        <dbReference type="ARBA" id="ARBA00022475"/>
    </source>
</evidence>
<dbReference type="PROSITE" id="PS01116">
    <property type="entry name" value="XANTH_URACIL_PERMASE"/>
    <property type="match status" value="1"/>
</dbReference>
<dbReference type="InterPro" id="IPR006042">
    <property type="entry name" value="Xan_ur_permease"/>
</dbReference>
<reference evidence="10" key="1">
    <citation type="submission" date="2007-11" db="EMBL/GenBank/DDBJ databases">
        <title>Complete genome sequence of Clostridium phytofermentans ISDg.</title>
        <authorList>
            <person name="Leschine S.B."/>
            <person name="Warnick T.A."/>
            <person name="Blanchard J.L."/>
            <person name="Schnell D.J."/>
            <person name="Petit E.L."/>
            <person name="LaTouf W.G."/>
            <person name="Copeland A."/>
            <person name="Lucas S."/>
            <person name="Lapidus A."/>
            <person name="Barry K."/>
            <person name="Glavina del Rio T."/>
            <person name="Dalin E."/>
            <person name="Tice H."/>
            <person name="Pitluck S."/>
            <person name="Kiss H."/>
            <person name="Brettin T."/>
            <person name="Bruce D."/>
            <person name="Detter J.C."/>
            <person name="Han C."/>
            <person name="Kuske C."/>
            <person name="Schmutz J."/>
            <person name="Larimer F."/>
            <person name="Land M."/>
            <person name="Hauser L."/>
            <person name="Kyrpides N."/>
            <person name="Kim E.A."/>
            <person name="Richardson P."/>
        </authorList>
    </citation>
    <scope>NUCLEOTIDE SEQUENCE [LARGE SCALE GENOMIC DNA]</scope>
    <source>
        <strain evidence="10">ATCC 700394 / DSM 18823 / ISDg</strain>
    </source>
</reference>
<dbReference type="HOGENOM" id="CLU_017959_8_0_9"/>